<dbReference type="SMART" id="SM00028">
    <property type="entry name" value="TPR"/>
    <property type="match status" value="2"/>
</dbReference>
<name>A0A3N0AJK1_9ACTN</name>
<dbReference type="RefSeq" id="WP_123197538.1">
    <property type="nucleotide sequence ID" value="NZ_QICB01000001.1"/>
</dbReference>
<comment type="caution">
    <text evidence="1">The sequence shown here is derived from an EMBL/GenBank/DDBJ whole genome shotgun (WGS) entry which is preliminary data.</text>
</comment>
<dbReference type="InterPro" id="IPR019734">
    <property type="entry name" value="TPR_rpt"/>
</dbReference>
<dbReference type="Gene3D" id="1.25.40.10">
    <property type="entry name" value="Tetratricopeptide repeat domain"/>
    <property type="match status" value="1"/>
</dbReference>
<gene>
    <name evidence="1" type="ORF">DMP07_02390</name>
</gene>
<reference evidence="2" key="1">
    <citation type="submission" date="2018-05" db="EMBL/GenBank/DDBJ databases">
        <title>Genome Sequencing of selected type strains of the family Eggerthellaceae.</title>
        <authorList>
            <person name="Danylec N."/>
            <person name="Stoll D.A."/>
            <person name="Doetsch A."/>
            <person name="Huch M."/>
        </authorList>
    </citation>
    <scope>NUCLEOTIDE SEQUENCE [LARGE SCALE GENOMIC DNA]</scope>
    <source>
        <strain evidence="2">DSM 17537</strain>
    </source>
</reference>
<protein>
    <submittedName>
        <fullName evidence="1">Uncharacterized protein</fullName>
    </submittedName>
</protein>
<dbReference type="Proteomes" id="UP000267368">
    <property type="component" value="Unassembled WGS sequence"/>
</dbReference>
<organism evidence="1 2">
    <name type="scientific">Slackia faecicanis</name>
    <dbReference type="NCBI Taxonomy" id="255723"/>
    <lineage>
        <taxon>Bacteria</taxon>
        <taxon>Bacillati</taxon>
        <taxon>Actinomycetota</taxon>
        <taxon>Coriobacteriia</taxon>
        <taxon>Eggerthellales</taxon>
        <taxon>Eggerthellaceae</taxon>
        <taxon>Slackia</taxon>
    </lineage>
</organism>
<keyword evidence="2" id="KW-1185">Reference proteome</keyword>
<dbReference type="OrthoDB" id="3237872at2"/>
<evidence type="ECO:0000313" key="1">
    <source>
        <dbReference type="EMBL" id="RNL21698.1"/>
    </source>
</evidence>
<proteinExistence type="predicted"/>
<dbReference type="AlphaFoldDB" id="A0A3N0AJK1"/>
<dbReference type="InterPro" id="IPR011990">
    <property type="entry name" value="TPR-like_helical_dom_sf"/>
</dbReference>
<dbReference type="EMBL" id="QICB01000001">
    <property type="protein sequence ID" value="RNL21698.1"/>
    <property type="molecule type" value="Genomic_DNA"/>
</dbReference>
<dbReference type="SUPFAM" id="SSF48452">
    <property type="entry name" value="TPR-like"/>
    <property type="match status" value="1"/>
</dbReference>
<sequence length="900" mass="98708">MTASFPFELDASAKRRAFPDVDDESEGRVFGLVESGIALPEGGAFYLVEFDSPVLSRARILAYVDKYGRVFETSEPLIIPPARFPDFKGFSQEGTARERGYLAVVSRIGEETAVGSYSCKDPGGNERYRIEGVIGPRVFSAPLPGPWEPYDDFIGKAYFRFVGLARERAASRPFDLGAVFARFDTTDLFDAVNREILEVESSFGEGGACDVERYLAALLRDSGIVGKTRDDLAFTAPDGRPCVPAVRLLRTAFYANTYYVDFYYADASGTVVENGGFSTLPETAEARRTFLRAEAALNRFLLLTEYLEQHFEGGSRAADEAFCSAADRWLCDRICVQAYDPAQAPLLESAWDKHLAYARACEMLRLPYRVGYEFYSDQGAASFGVNVFCPPADVMAGIAWDEAAGCYVPRDEAARNGDAARYAAHAAILFAAQAFSVSSDIERVYLNCMRDGGDEAVAAGVFERAAFCAAFASDAEHAFADPFAFLHNLGVAFEWGDEFALRAVPTCFQRGEGVFAETREPLIHRDAVPFSEEARELAGVAAPCDLTIFEDGARSAYAEEVSAALDAGVASALECLKGIHDRTENILVRRICGALMDGFMLGDLDEHSYLEVKEAFIDAYGFKPLMARATALVRADDESQAIAVLEDLLAKVEATEGFADTAQTCYRFFDSYETRYMYARHCADDAAGRRVLPLPDEAFLVHDALAQVYTTSIAGADAALEHANRCIELAPARAYSYLRAARAYFMRGEFEQEISMCSKAIEVAWHPADAGLALYWMAYAFWKLERYDAAAACYRRCAALRSAMADQAMVEFEELLQSVKGLQRHTEEEEDEILRKEGVAVGALSANCESMLDMAKAAADSGCNSLCCVMAASGARVVRDDALMPTVRSFSAGRDKLSIR</sequence>
<accession>A0A3N0AJK1</accession>
<evidence type="ECO:0000313" key="2">
    <source>
        <dbReference type="Proteomes" id="UP000267368"/>
    </source>
</evidence>